<sequence>MTNAINSGIRGLLSIIAGTALGIYTHALLVGLGITSIVTKYPLMMHSIEIIGTIYLIYLSCILIKNGIYSGNKNTEKSTKTATIKDAYIANIMNIKAIILYLTVVPGFLTSGHISVVNFITLASIHMTIMAIWLLSFGYIVIFAARKINFSSVSRFVNTIGGICLLYFTLSPYIR</sequence>
<name>A0A1N6MUY9_9GAMM</name>
<feature type="transmembrane region" description="Helical" evidence="7">
    <location>
        <begin position="88"/>
        <end position="109"/>
    </location>
</feature>
<feature type="transmembrane region" description="Helical" evidence="7">
    <location>
        <begin position="12"/>
        <end position="38"/>
    </location>
</feature>
<reference evidence="8 11" key="3">
    <citation type="journal article" date="2017" name="Nat. Microbiol.">
        <title>Natural product diversity associated with the nematode symbionts Photorhabdus and Xenorhabdus.</title>
        <authorList>
            <person name="Tobias N.J."/>
            <person name="Wolff H."/>
            <person name="Djahanschiri B."/>
            <person name="Grundmann F."/>
            <person name="Kronenwerth M."/>
            <person name="Shi Y.M."/>
            <person name="Simonyi S."/>
            <person name="Grun P."/>
            <person name="Shapiro-Ilan D."/>
            <person name="Pidot S.J."/>
            <person name="Stinear T.P."/>
            <person name="Ebersberger I."/>
            <person name="Bode H.B."/>
        </authorList>
    </citation>
    <scope>NUCLEOTIDE SEQUENCE [LARGE SCALE GENOMIC DNA]</scope>
    <source>
        <strain evidence="8 11">DSM 16336</strain>
    </source>
</reference>
<keyword evidence="6 7" id="KW-0472">Membrane</keyword>
<keyword evidence="2" id="KW-1003">Cell membrane</keyword>
<evidence type="ECO:0000256" key="3">
    <source>
        <dbReference type="ARBA" id="ARBA00022692"/>
    </source>
</evidence>
<evidence type="ECO:0000313" key="9">
    <source>
        <dbReference type="EMBL" id="SIP72559.1"/>
    </source>
</evidence>
<evidence type="ECO:0000313" key="11">
    <source>
        <dbReference type="Proteomes" id="UP000224871"/>
    </source>
</evidence>
<keyword evidence="5 7" id="KW-1133">Transmembrane helix</keyword>
<keyword evidence="3 7" id="KW-0812">Transmembrane</keyword>
<evidence type="ECO:0000256" key="1">
    <source>
        <dbReference type="ARBA" id="ARBA00004651"/>
    </source>
</evidence>
<keyword evidence="11" id="KW-1185">Reference proteome</keyword>
<reference evidence="9" key="1">
    <citation type="submission" date="2016-12" db="EMBL/GenBank/DDBJ databases">
        <authorList>
            <person name="Song W.-J."/>
            <person name="Kurnit D.M."/>
        </authorList>
    </citation>
    <scope>NUCLEOTIDE SEQUENCE [LARGE SCALE GENOMIC DNA]</scope>
    <source>
        <strain evidence="9">HGB1681</strain>
    </source>
</reference>
<dbReference type="AlphaFoldDB" id="A0A1N6MUY9"/>
<dbReference type="Pfam" id="PF01810">
    <property type="entry name" value="LysE"/>
    <property type="match status" value="1"/>
</dbReference>
<protein>
    <submittedName>
        <fullName evidence="9">Lysine exporter protein (LYSE/YGGA)</fullName>
    </submittedName>
    <submittedName>
        <fullName evidence="8">Lysine transporter LysE</fullName>
    </submittedName>
</protein>
<keyword evidence="4" id="KW-0029">Amino-acid transport</keyword>
<comment type="subcellular location">
    <subcellularLocation>
        <location evidence="1">Cell membrane</location>
        <topology evidence="1">Multi-pass membrane protein</topology>
    </subcellularLocation>
</comment>
<feature type="transmembrane region" description="Helical" evidence="7">
    <location>
        <begin position="156"/>
        <end position="174"/>
    </location>
</feature>
<accession>A0A1N6MUY9</accession>
<evidence type="ECO:0000256" key="7">
    <source>
        <dbReference type="SAM" id="Phobius"/>
    </source>
</evidence>
<dbReference type="PANTHER" id="PTHR30086">
    <property type="entry name" value="ARGININE EXPORTER PROTEIN ARGO"/>
    <property type="match status" value="1"/>
</dbReference>
<evidence type="ECO:0000313" key="10">
    <source>
        <dbReference type="Proteomes" id="UP000196435"/>
    </source>
</evidence>
<evidence type="ECO:0000256" key="6">
    <source>
        <dbReference type="ARBA" id="ARBA00023136"/>
    </source>
</evidence>
<dbReference type="PANTHER" id="PTHR30086:SF20">
    <property type="entry name" value="ARGININE EXPORTER PROTEIN ARGO-RELATED"/>
    <property type="match status" value="1"/>
</dbReference>
<dbReference type="GO" id="GO:0005886">
    <property type="term" value="C:plasma membrane"/>
    <property type="evidence" value="ECO:0007669"/>
    <property type="project" value="UniProtKB-SubCell"/>
</dbReference>
<evidence type="ECO:0000256" key="4">
    <source>
        <dbReference type="ARBA" id="ARBA00022970"/>
    </source>
</evidence>
<dbReference type="EMBL" id="FTLG01000064">
    <property type="protein sequence ID" value="SIP72559.1"/>
    <property type="molecule type" value="Genomic_DNA"/>
</dbReference>
<dbReference type="EMBL" id="NIBU01000020">
    <property type="protein sequence ID" value="PHM35830.1"/>
    <property type="molecule type" value="Genomic_DNA"/>
</dbReference>
<feature type="transmembrane region" description="Helical" evidence="7">
    <location>
        <begin position="50"/>
        <end position="68"/>
    </location>
</feature>
<dbReference type="Proteomes" id="UP000224871">
    <property type="component" value="Unassembled WGS sequence"/>
</dbReference>
<keyword evidence="4" id="KW-0813">Transport</keyword>
<organism evidence="9 10">
    <name type="scientific">Xenorhabdus innexi</name>
    <dbReference type="NCBI Taxonomy" id="290109"/>
    <lineage>
        <taxon>Bacteria</taxon>
        <taxon>Pseudomonadati</taxon>
        <taxon>Pseudomonadota</taxon>
        <taxon>Gammaproteobacteria</taxon>
        <taxon>Enterobacterales</taxon>
        <taxon>Morganellaceae</taxon>
        <taxon>Xenorhabdus</taxon>
    </lineage>
</organism>
<dbReference type="GO" id="GO:0015171">
    <property type="term" value="F:amino acid transmembrane transporter activity"/>
    <property type="evidence" value="ECO:0007669"/>
    <property type="project" value="TreeGrafter"/>
</dbReference>
<dbReference type="Proteomes" id="UP000196435">
    <property type="component" value="Unassembled WGS sequence"/>
</dbReference>
<dbReference type="InterPro" id="IPR001123">
    <property type="entry name" value="LeuE-type"/>
</dbReference>
<evidence type="ECO:0000256" key="5">
    <source>
        <dbReference type="ARBA" id="ARBA00022989"/>
    </source>
</evidence>
<evidence type="ECO:0000256" key="2">
    <source>
        <dbReference type="ARBA" id="ARBA00022475"/>
    </source>
</evidence>
<feature type="transmembrane region" description="Helical" evidence="7">
    <location>
        <begin position="115"/>
        <end position="144"/>
    </location>
</feature>
<evidence type="ECO:0000313" key="8">
    <source>
        <dbReference type="EMBL" id="PHM35830.1"/>
    </source>
</evidence>
<gene>
    <name evidence="8" type="ORF">Xinn_02081</name>
    <name evidence="9" type="ORF">XIS1_1560031</name>
</gene>
<proteinExistence type="predicted"/>
<dbReference type="OrthoDB" id="9814990at2"/>
<reference evidence="10" key="2">
    <citation type="submission" date="2016-12" db="EMBL/GenBank/DDBJ databases">
        <authorList>
            <person name="Gaudriault S."/>
        </authorList>
    </citation>
    <scope>NUCLEOTIDE SEQUENCE [LARGE SCALE GENOMIC DNA]</scope>
    <source>
        <strain evidence="10">HGB1681 (deposited as PTA-6826 in the American Type Culture Collection)</strain>
    </source>
</reference>